<proteinExistence type="predicted"/>
<comment type="caution">
    <text evidence="1">The sequence shown here is derived from an EMBL/GenBank/DDBJ whole genome shotgun (WGS) entry which is preliminary data.</text>
</comment>
<accession>A0AAN5I432</accession>
<gene>
    <name evidence="1" type="ORF">PMAYCL1PPCAC_21567</name>
</gene>
<dbReference type="Proteomes" id="UP001328107">
    <property type="component" value="Unassembled WGS sequence"/>
</dbReference>
<evidence type="ECO:0000313" key="1">
    <source>
        <dbReference type="EMBL" id="GMR51372.1"/>
    </source>
</evidence>
<keyword evidence="2" id="KW-1185">Reference proteome</keyword>
<organism evidence="1 2">
    <name type="scientific">Pristionchus mayeri</name>
    <dbReference type="NCBI Taxonomy" id="1317129"/>
    <lineage>
        <taxon>Eukaryota</taxon>
        <taxon>Metazoa</taxon>
        <taxon>Ecdysozoa</taxon>
        <taxon>Nematoda</taxon>
        <taxon>Chromadorea</taxon>
        <taxon>Rhabditida</taxon>
        <taxon>Rhabditina</taxon>
        <taxon>Diplogasteromorpha</taxon>
        <taxon>Diplogasteroidea</taxon>
        <taxon>Neodiplogasteridae</taxon>
        <taxon>Pristionchus</taxon>
    </lineage>
</organism>
<feature type="non-terminal residue" evidence="1">
    <location>
        <position position="1"/>
    </location>
</feature>
<dbReference type="AlphaFoldDB" id="A0AAN5I432"/>
<evidence type="ECO:0000313" key="2">
    <source>
        <dbReference type="Proteomes" id="UP001328107"/>
    </source>
</evidence>
<reference evidence="2" key="1">
    <citation type="submission" date="2022-10" db="EMBL/GenBank/DDBJ databases">
        <title>Genome assembly of Pristionchus species.</title>
        <authorList>
            <person name="Yoshida K."/>
            <person name="Sommer R.J."/>
        </authorList>
    </citation>
    <scope>NUCLEOTIDE SEQUENCE [LARGE SCALE GENOMIC DNA]</scope>
    <source>
        <strain evidence="2">RS5460</strain>
    </source>
</reference>
<protein>
    <submittedName>
        <fullName evidence="1">Uncharacterized protein</fullName>
    </submittedName>
</protein>
<dbReference type="EMBL" id="BTRK01000005">
    <property type="protein sequence ID" value="GMR51372.1"/>
    <property type="molecule type" value="Genomic_DNA"/>
</dbReference>
<name>A0AAN5I432_9BILA</name>
<sequence length="130" mass="14682">ASHFLPRSQCEPHIYTKSSFLGLSIGQQKHSKQRFGSRDCARSRRVCDDLPLDRSIMSTPWAELDGKEKVTCEKTGYYTESISLPSHSSEGNRIESRAICTRREPRKFIAFTGAIETTSCTRRDPISPSI</sequence>